<gene>
    <name evidence="1" type="ORF">GCM10010916_08980</name>
</gene>
<dbReference type="EMBL" id="BMGR01000002">
    <property type="protein sequence ID" value="GGF93852.1"/>
    <property type="molecule type" value="Genomic_DNA"/>
</dbReference>
<comment type="caution">
    <text evidence="1">The sequence shown here is derived from an EMBL/GenBank/DDBJ whole genome shotgun (WGS) entry which is preliminary data.</text>
</comment>
<keyword evidence="2" id="KW-1185">Reference proteome</keyword>
<protein>
    <submittedName>
        <fullName evidence="1">Uncharacterized protein</fullName>
    </submittedName>
</protein>
<name>A0A917FN55_9BACL</name>
<accession>A0A917FN55</accession>
<sequence length="53" mass="5806">MILLGLKEYYDRKAAIGEIAPDGWIGGGIDLLLELDLPFIHKHKQTPNESSGA</sequence>
<proteinExistence type="predicted"/>
<organism evidence="1 2">
    <name type="scientific">Paenibacillus abyssi</name>
    <dbReference type="NCBI Taxonomy" id="1340531"/>
    <lineage>
        <taxon>Bacteria</taxon>
        <taxon>Bacillati</taxon>
        <taxon>Bacillota</taxon>
        <taxon>Bacilli</taxon>
        <taxon>Bacillales</taxon>
        <taxon>Paenibacillaceae</taxon>
        <taxon>Paenibacillus</taxon>
    </lineage>
</organism>
<dbReference type="AlphaFoldDB" id="A0A917FN55"/>
<reference evidence="1" key="2">
    <citation type="submission" date="2020-09" db="EMBL/GenBank/DDBJ databases">
        <authorList>
            <person name="Sun Q."/>
            <person name="Zhou Y."/>
        </authorList>
    </citation>
    <scope>NUCLEOTIDE SEQUENCE</scope>
    <source>
        <strain evidence="1">CGMCC 1.12987</strain>
    </source>
</reference>
<dbReference type="Proteomes" id="UP000644756">
    <property type="component" value="Unassembled WGS sequence"/>
</dbReference>
<evidence type="ECO:0000313" key="1">
    <source>
        <dbReference type="EMBL" id="GGF93852.1"/>
    </source>
</evidence>
<reference evidence="1" key="1">
    <citation type="journal article" date="2014" name="Int. J. Syst. Evol. Microbiol.">
        <title>Complete genome sequence of Corynebacterium casei LMG S-19264T (=DSM 44701T), isolated from a smear-ripened cheese.</title>
        <authorList>
            <consortium name="US DOE Joint Genome Institute (JGI-PGF)"/>
            <person name="Walter F."/>
            <person name="Albersmeier A."/>
            <person name="Kalinowski J."/>
            <person name="Ruckert C."/>
        </authorList>
    </citation>
    <scope>NUCLEOTIDE SEQUENCE</scope>
    <source>
        <strain evidence="1">CGMCC 1.12987</strain>
    </source>
</reference>
<dbReference type="RefSeq" id="WP_188529411.1">
    <property type="nucleotide sequence ID" value="NZ_BMGR01000002.1"/>
</dbReference>
<evidence type="ECO:0000313" key="2">
    <source>
        <dbReference type="Proteomes" id="UP000644756"/>
    </source>
</evidence>